<dbReference type="InterPro" id="IPR058240">
    <property type="entry name" value="rSAM_sf"/>
</dbReference>
<dbReference type="PANTHER" id="PTHR10949">
    <property type="entry name" value="LIPOYL SYNTHASE"/>
    <property type="match status" value="1"/>
</dbReference>
<feature type="binding site" evidence="9">
    <location>
        <position position="72"/>
    </location>
    <ligand>
        <name>[4Fe-4S] cluster</name>
        <dbReference type="ChEBI" id="CHEBI:49883"/>
        <label>1</label>
    </ligand>
</feature>
<keyword evidence="3 9" id="KW-0808">Transferase</keyword>
<evidence type="ECO:0000256" key="1">
    <source>
        <dbReference type="ARBA" id="ARBA00022485"/>
    </source>
</evidence>
<organism evidence="11 12">
    <name type="scientific">Egibacter rhizosphaerae</name>
    <dbReference type="NCBI Taxonomy" id="1670831"/>
    <lineage>
        <taxon>Bacteria</taxon>
        <taxon>Bacillati</taxon>
        <taxon>Actinomycetota</taxon>
        <taxon>Nitriliruptoria</taxon>
        <taxon>Egibacterales</taxon>
        <taxon>Egibacteraceae</taxon>
        <taxon>Egibacter</taxon>
    </lineage>
</organism>
<feature type="binding site" evidence="9">
    <location>
        <position position="87"/>
    </location>
    <ligand>
        <name>[4Fe-4S] cluster</name>
        <dbReference type="ChEBI" id="CHEBI:49883"/>
        <label>2</label>
        <note>4Fe-4S-S-AdoMet</note>
    </ligand>
</feature>
<gene>
    <name evidence="9 11" type="primary">lipA</name>
    <name evidence="11" type="ORF">ER308_00665</name>
</gene>
<keyword evidence="2 9" id="KW-0963">Cytoplasm</keyword>
<dbReference type="InterPro" id="IPR003698">
    <property type="entry name" value="Lipoyl_synth"/>
</dbReference>
<evidence type="ECO:0000313" key="11">
    <source>
        <dbReference type="EMBL" id="QBI18229.1"/>
    </source>
</evidence>
<dbReference type="KEGG" id="erz:ER308_00665"/>
<dbReference type="NCBIfam" id="NF009544">
    <property type="entry name" value="PRK12928.1"/>
    <property type="match status" value="1"/>
</dbReference>
<comment type="similarity">
    <text evidence="9">Belongs to the radical SAM superfamily. Lipoyl synthase family.</text>
</comment>
<dbReference type="GO" id="GO:0005737">
    <property type="term" value="C:cytoplasm"/>
    <property type="evidence" value="ECO:0007669"/>
    <property type="project" value="UniProtKB-SubCell"/>
</dbReference>
<evidence type="ECO:0000256" key="3">
    <source>
        <dbReference type="ARBA" id="ARBA00022679"/>
    </source>
</evidence>
<feature type="binding site" evidence="9">
    <location>
        <position position="61"/>
    </location>
    <ligand>
        <name>[4Fe-4S] cluster</name>
        <dbReference type="ChEBI" id="CHEBI:49883"/>
        <label>1</label>
    </ligand>
</feature>
<keyword evidence="12" id="KW-1185">Reference proteome</keyword>
<dbReference type="UniPathway" id="UPA00538">
    <property type="reaction ID" value="UER00593"/>
</dbReference>
<comment type="catalytic activity">
    <reaction evidence="8 9">
        <text>[[Fe-S] cluster scaffold protein carrying a second [4Fe-4S](2+) cluster] + N(6)-octanoyl-L-lysyl-[protein] + 2 oxidized [2Fe-2S]-[ferredoxin] + 2 S-adenosyl-L-methionine + 4 H(+) = [[Fe-S] cluster scaffold protein] + N(6)-[(R)-dihydrolipoyl]-L-lysyl-[protein] + 4 Fe(3+) + 2 hydrogen sulfide + 2 5'-deoxyadenosine + 2 L-methionine + 2 reduced [2Fe-2S]-[ferredoxin]</text>
        <dbReference type="Rhea" id="RHEA:16585"/>
        <dbReference type="Rhea" id="RHEA-COMP:9928"/>
        <dbReference type="Rhea" id="RHEA-COMP:10000"/>
        <dbReference type="Rhea" id="RHEA-COMP:10001"/>
        <dbReference type="Rhea" id="RHEA-COMP:10475"/>
        <dbReference type="Rhea" id="RHEA-COMP:14568"/>
        <dbReference type="Rhea" id="RHEA-COMP:14569"/>
        <dbReference type="ChEBI" id="CHEBI:15378"/>
        <dbReference type="ChEBI" id="CHEBI:17319"/>
        <dbReference type="ChEBI" id="CHEBI:29034"/>
        <dbReference type="ChEBI" id="CHEBI:29919"/>
        <dbReference type="ChEBI" id="CHEBI:33722"/>
        <dbReference type="ChEBI" id="CHEBI:33737"/>
        <dbReference type="ChEBI" id="CHEBI:33738"/>
        <dbReference type="ChEBI" id="CHEBI:57844"/>
        <dbReference type="ChEBI" id="CHEBI:59789"/>
        <dbReference type="ChEBI" id="CHEBI:78809"/>
        <dbReference type="ChEBI" id="CHEBI:83100"/>
        <dbReference type="EC" id="2.8.1.8"/>
    </reaction>
</comment>
<evidence type="ECO:0000256" key="4">
    <source>
        <dbReference type="ARBA" id="ARBA00022691"/>
    </source>
</evidence>
<dbReference type="SFLD" id="SFLDG01058">
    <property type="entry name" value="lipoyl_synthase_like"/>
    <property type="match status" value="1"/>
</dbReference>
<dbReference type="SMART" id="SM00729">
    <property type="entry name" value="Elp3"/>
    <property type="match status" value="1"/>
</dbReference>
<feature type="domain" description="Radical SAM core" evidence="10">
    <location>
        <begin position="73"/>
        <end position="288"/>
    </location>
</feature>
<evidence type="ECO:0000313" key="12">
    <source>
        <dbReference type="Proteomes" id="UP000291469"/>
    </source>
</evidence>
<dbReference type="InterPro" id="IPR013785">
    <property type="entry name" value="Aldolase_TIM"/>
</dbReference>
<accession>A0A411YAM6</accession>
<comment type="function">
    <text evidence="9">Catalyzes the radical-mediated insertion of two sulfur atoms into the C-6 and C-8 positions of the octanoyl moiety bound to the lipoyl domains of lipoate-dependent enzymes, thereby converting the octanoylated domains into lipoylated derivatives.</text>
</comment>
<dbReference type="Proteomes" id="UP000291469">
    <property type="component" value="Chromosome"/>
</dbReference>
<dbReference type="NCBIfam" id="TIGR00510">
    <property type="entry name" value="lipA"/>
    <property type="match status" value="1"/>
</dbReference>
<dbReference type="PROSITE" id="PS51918">
    <property type="entry name" value="RADICAL_SAM"/>
    <property type="match status" value="1"/>
</dbReference>
<evidence type="ECO:0000256" key="8">
    <source>
        <dbReference type="ARBA" id="ARBA00047326"/>
    </source>
</evidence>
<feature type="binding site" evidence="9">
    <location>
        <position position="299"/>
    </location>
    <ligand>
        <name>[4Fe-4S] cluster</name>
        <dbReference type="ChEBI" id="CHEBI:49883"/>
        <label>1</label>
    </ligand>
</feature>
<evidence type="ECO:0000256" key="5">
    <source>
        <dbReference type="ARBA" id="ARBA00022723"/>
    </source>
</evidence>
<proteinExistence type="inferred from homology"/>
<dbReference type="AlphaFoldDB" id="A0A411YAM6"/>
<keyword evidence="6 9" id="KW-0408">Iron</keyword>
<dbReference type="PIRSF" id="PIRSF005963">
    <property type="entry name" value="Lipoyl_synth"/>
    <property type="match status" value="1"/>
</dbReference>
<keyword evidence="7 9" id="KW-0411">Iron-sulfur</keyword>
<dbReference type="SFLD" id="SFLDF00271">
    <property type="entry name" value="lipoyl_synthase"/>
    <property type="match status" value="1"/>
</dbReference>
<evidence type="ECO:0000259" key="10">
    <source>
        <dbReference type="PROSITE" id="PS51918"/>
    </source>
</evidence>
<dbReference type="InterPro" id="IPR007197">
    <property type="entry name" value="rSAM"/>
</dbReference>
<dbReference type="Pfam" id="PF16881">
    <property type="entry name" value="LIAS_N"/>
    <property type="match status" value="1"/>
</dbReference>
<keyword evidence="5 9" id="KW-0479">Metal-binding</keyword>
<keyword evidence="4 9" id="KW-0949">S-adenosyl-L-methionine</keyword>
<dbReference type="GO" id="GO:0009249">
    <property type="term" value="P:protein lipoylation"/>
    <property type="evidence" value="ECO:0007669"/>
    <property type="project" value="UniProtKB-UniRule"/>
</dbReference>
<dbReference type="SUPFAM" id="SSF102114">
    <property type="entry name" value="Radical SAM enzymes"/>
    <property type="match status" value="1"/>
</dbReference>
<evidence type="ECO:0000256" key="2">
    <source>
        <dbReference type="ARBA" id="ARBA00022490"/>
    </source>
</evidence>
<dbReference type="EMBL" id="CP036402">
    <property type="protein sequence ID" value="QBI18229.1"/>
    <property type="molecule type" value="Genomic_DNA"/>
</dbReference>
<comment type="subcellular location">
    <subcellularLocation>
        <location evidence="9">Cytoplasm</location>
    </subcellularLocation>
</comment>
<comment type="cofactor">
    <cofactor evidence="9">
        <name>[4Fe-4S] cluster</name>
        <dbReference type="ChEBI" id="CHEBI:49883"/>
    </cofactor>
    <text evidence="9">Binds 2 [4Fe-4S] clusters per subunit. One cluster is coordinated with 3 cysteines and an exchangeable S-adenosyl-L-methionine.</text>
</comment>
<dbReference type="GO" id="GO:0051539">
    <property type="term" value="F:4 iron, 4 sulfur cluster binding"/>
    <property type="evidence" value="ECO:0007669"/>
    <property type="project" value="UniProtKB-UniRule"/>
</dbReference>
<dbReference type="Gene3D" id="3.20.20.70">
    <property type="entry name" value="Aldolase class I"/>
    <property type="match status" value="1"/>
</dbReference>
<dbReference type="Pfam" id="PF04055">
    <property type="entry name" value="Radical_SAM"/>
    <property type="match status" value="1"/>
</dbReference>
<dbReference type="InterPro" id="IPR006638">
    <property type="entry name" value="Elp3/MiaA/NifB-like_rSAM"/>
</dbReference>
<dbReference type="EC" id="2.8.1.8" evidence="9"/>
<dbReference type="SFLD" id="SFLDS00029">
    <property type="entry name" value="Radical_SAM"/>
    <property type="match status" value="1"/>
</dbReference>
<dbReference type="NCBIfam" id="NF004019">
    <property type="entry name" value="PRK05481.1"/>
    <property type="match status" value="1"/>
</dbReference>
<dbReference type="InterPro" id="IPR031691">
    <property type="entry name" value="LIAS_N"/>
</dbReference>
<dbReference type="HAMAP" id="MF_00206">
    <property type="entry name" value="Lipoyl_synth"/>
    <property type="match status" value="1"/>
</dbReference>
<keyword evidence="1 9" id="KW-0004">4Fe-4S</keyword>
<name>A0A411YAM6_9ACTN</name>
<feature type="binding site" evidence="9">
    <location>
        <position position="66"/>
    </location>
    <ligand>
        <name>[4Fe-4S] cluster</name>
        <dbReference type="ChEBI" id="CHEBI:49883"/>
        <label>1</label>
    </ligand>
</feature>
<evidence type="ECO:0000256" key="9">
    <source>
        <dbReference type="HAMAP-Rule" id="MF_00206"/>
    </source>
</evidence>
<dbReference type="PANTHER" id="PTHR10949:SF0">
    <property type="entry name" value="LIPOYL SYNTHASE, MITOCHONDRIAL"/>
    <property type="match status" value="1"/>
</dbReference>
<evidence type="ECO:0000256" key="6">
    <source>
        <dbReference type="ARBA" id="ARBA00023004"/>
    </source>
</evidence>
<dbReference type="OrthoDB" id="9787898at2"/>
<sequence length="325" mass="36319">MEESPVTTSLIPEGATRLTVVGKPQIPERKPKWLKRDTPLAGANYREIKRTMRDLDLHTVCEEADCPNIHECWENREATFLIGGPDCTRRCGFCEIATGKPKEYDTEEPVRVAEAVEAMGLHFAVVTGVARDDLSDKAAWLYAETCRQIKQRLPHCGVELLIDDFRGDPDLLQLVLDAEPEVLAHNLETPRRLFRHVRPAFDYDGSLELLRGAKERSNSATKSNLMLGMGETEEEVIEAMRDLAGVGCDILTVNQYLQPTHKHLALQRYVTPEEFERYRAVGAELGFAHVESGPLVRSSYRAGEQAISAGVWRRPSGSLPSPVDA</sequence>
<feature type="binding site" evidence="9">
    <location>
        <position position="91"/>
    </location>
    <ligand>
        <name>[4Fe-4S] cluster</name>
        <dbReference type="ChEBI" id="CHEBI:49883"/>
        <label>2</label>
        <note>4Fe-4S-S-AdoMet</note>
    </ligand>
</feature>
<dbReference type="CDD" id="cd01335">
    <property type="entry name" value="Radical_SAM"/>
    <property type="match status" value="1"/>
</dbReference>
<evidence type="ECO:0000256" key="7">
    <source>
        <dbReference type="ARBA" id="ARBA00023014"/>
    </source>
</evidence>
<protein>
    <recommendedName>
        <fullName evidence="9">Lipoyl synthase</fullName>
        <ecNumber evidence="9">2.8.1.8</ecNumber>
    </recommendedName>
    <alternativeName>
        <fullName evidence="9">Lip-syn</fullName>
        <shortName evidence="9">LS</shortName>
    </alternativeName>
    <alternativeName>
        <fullName evidence="9">Lipoate synthase</fullName>
    </alternativeName>
    <alternativeName>
        <fullName evidence="9">Lipoic acid synthase</fullName>
    </alternativeName>
    <alternativeName>
        <fullName evidence="9">Sulfur insertion protein LipA</fullName>
    </alternativeName>
</protein>
<dbReference type="GO" id="GO:0046872">
    <property type="term" value="F:metal ion binding"/>
    <property type="evidence" value="ECO:0007669"/>
    <property type="project" value="UniProtKB-KW"/>
</dbReference>
<reference evidence="11 12" key="1">
    <citation type="submission" date="2019-01" db="EMBL/GenBank/DDBJ databases">
        <title>Egibacter rhizosphaerae EGI 80759T.</title>
        <authorList>
            <person name="Chen D.-D."/>
            <person name="Tian Y."/>
            <person name="Jiao J.-Y."/>
            <person name="Zhang X.-T."/>
            <person name="Zhang Y.-G."/>
            <person name="Zhang Y."/>
            <person name="Xiao M."/>
            <person name="Shu W.-S."/>
            <person name="Li W.-J."/>
        </authorList>
    </citation>
    <scope>NUCLEOTIDE SEQUENCE [LARGE SCALE GENOMIC DNA]</scope>
    <source>
        <strain evidence="11 12">EGI 80759</strain>
    </source>
</reference>
<comment type="pathway">
    <text evidence="9">Protein modification; protein lipoylation via endogenous pathway; protein N(6)-(lipoyl)lysine from octanoyl-[acyl-carrier-protein]: step 2/2.</text>
</comment>
<dbReference type="FunFam" id="3.20.20.70:FF:000040">
    <property type="entry name" value="Lipoyl synthase"/>
    <property type="match status" value="1"/>
</dbReference>
<dbReference type="GO" id="GO:0016992">
    <property type="term" value="F:lipoate synthase activity"/>
    <property type="evidence" value="ECO:0007669"/>
    <property type="project" value="UniProtKB-UniRule"/>
</dbReference>
<feature type="binding site" evidence="9">
    <location>
        <position position="94"/>
    </location>
    <ligand>
        <name>[4Fe-4S] cluster</name>
        <dbReference type="ChEBI" id="CHEBI:49883"/>
        <label>2</label>
        <note>4Fe-4S-S-AdoMet</note>
    </ligand>
</feature>